<protein>
    <recommendedName>
        <fullName evidence="4">Aspartyl protease</fullName>
    </recommendedName>
</protein>
<evidence type="ECO:0000256" key="1">
    <source>
        <dbReference type="SAM" id="SignalP"/>
    </source>
</evidence>
<gene>
    <name evidence="2" type="ORF">ABID41_000818</name>
</gene>
<evidence type="ECO:0000313" key="2">
    <source>
        <dbReference type="EMBL" id="MET3525723.1"/>
    </source>
</evidence>
<organism evidence="2 3">
    <name type="scientific">Phenylobacterium koreense</name>
    <dbReference type="NCBI Taxonomy" id="266125"/>
    <lineage>
        <taxon>Bacteria</taxon>
        <taxon>Pseudomonadati</taxon>
        <taxon>Pseudomonadota</taxon>
        <taxon>Alphaproteobacteria</taxon>
        <taxon>Caulobacterales</taxon>
        <taxon>Caulobacteraceae</taxon>
        <taxon>Phenylobacterium</taxon>
    </lineage>
</organism>
<dbReference type="Gene3D" id="2.40.70.10">
    <property type="entry name" value="Acid Proteases"/>
    <property type="match status" value="1"/>
</dbReference>
<accession>A0ABV2EFB5</accession>
<sequence length="262" mass="26891">MKLSALAFAVVAAQGLASSARAGEVACWYEQGVLIAPASVAGVAGDYILDTGSPATQLHETMAQGAGIAQTSLAGEVRLAGLTLPARPLAVANLDSRTWLFPTPIAGVIGADILGDYVVDVSFAPCRVSIRPAREAPPFTARTTLRLGRLDGAATAFAAVSDGPRAFGGPFVVATGADASVRLDPAFARVEGKAKPLDLLPGGERRAELRAASFAGVLFENVDAGLAPVDIAAAGVIGAPMLAHWRVRFDFPRRRLLLAPAG</sequence>
<dbReference type="InterPro" id="IPR021109">
    <property type="entry name" value="Peptidase_aspartic_dom_sf"/>
</dbReference>
<evidence type="ECO:0008006" key="4">
    <source>
        <dbReference type="Google" id="ProtNLM"/>
    </source>
</evidence>
<keyword evidence="1" id="KW-0732">Signal</keyword>
<comment type="caution">
    <text evidence="2">The sequence shown here is derived from an EMBL/GenBank/DDBJ whole genome shotgun (WGS) entry which is preliminary data.</text>
</comment>
<feature type="chain" id="PRO_5047536851" description="Aspartyl protease" evidence="1">
    <location>
        <begin position="23"/>
        <end position="262"/>
    </location>
</feature>
<dbReference type="Proteomes" id="UP001549110">
    <property type="component" value="Unassembled WGS sequence"/>
</dbReference>
<name>A0ABV2EFB5_9CAUL</name>
<proteinExistence type="predicted"/>
<reference evidence="2 3" key="1">
    <citation type="submission" date="2024-06" db="EMBL/GenBank/DDBJ databases">
        <title>Genomic Encyclopedia of Type Strains, Phase IV (KMG-IV): sequencing the most valuable type-strain genomes for metagenomic binning, comparative biology and taxonomic classification.</title>
        <authorList>
            <person name="Goeker M."/>
        </authorList>
    </citation>
    <scope>NUCLEOTIDE SEQUENCE [LARGE SCALE GENOMIC DNA]</scope>
    <source>
        <strain evidence="2 3">DSM 17809</strain>
    </source>
</reference>
<dbReference type="EMBL" id="JBEPLU010000001">
    <property type="protein sequence ID" value="MET3525723.1"/>
    <property type="molecule type" value="Genomic_DNA"/>
</dbReference>
<feature type="signal peptide" evidence="1">
    <location>
        <begin position="1"/>
        <end position="22"/>
    </location>
</feature>
<evidence type="ECO:0000313" key="3">
    <source>
        <dbReference type="Proteomes" id="UP001549110"/>
    </source>
</evidence>
<keyword evidence="3" id="KW-1185">Reference proteome</keyword>
<dbReference type="RefSeq" id="WP_354297209.1">
    <property type="nucleotide sequence ID" value="NZ_JBEPLU010000001.1"/>
</dbReference>